<name>A0A9Q9AWJ1_9PEZI</name>
<dbReference type="Proteomes" id="UP001056384">
    <property type="component" value="Chromosome 5"/>
</dbReference>
<evidence type="ECO:0000313" key="2">
    <source>
        <dbReference type="Proteomes" id="UP001056384"/>
    </source>
</evidence>
<gene>
    <name evidence="1" type="ORF">Slin15195_G067170</name>
</gene>
<protein>
    <submittedName>
        <fullName evidence="1">Uncharacterized protein</fullName>
    </submittedName>
</protein>
<dbReference type="EMBL" id="CP099422">
    <property type="protein sequence ID" value="USW53398.1"/>
    <property type="molecule type" value="Genomic_DNA"/>
</dbReference>
<proteinExistence type="predicted"/>
<dbReference type="AlphaFoldDB" id="A0A9Q9AWJ1"/>
<reference evidence="1" key="1">
    <citation type="submission" date="2022-06" db="EMBL/GenBank/DDBJ databases">
        <title>Complete genome sequences of two strains of the flax pathogen Septoria linicola.</title>
        <authorList>
            <person name="Lapalu N."/>
            <person name="Simon A."/>
            <person name="Demenou B."/>
            <person name="Paumier D."/>
            <person name="Guillot M.-P."/>
            <person name="Gout L."/>
            <person name="Valade R."/>
        </authorList>
    </citation>
    <scope>NUCLEOTIDE SEQUENCE</scope>
    <source>
        <strain evidence="1">SE15195</strain>
    </source>
</reference>
<accession>A0A9Q9AWJ1</accession>
<evidence type="ECO:0000313" key="1">
    <source>
        <dbReference type="EMBL" id="USW53398.1"/>
    </source>
</evidence>
<keyword evidence="2" id="KW-1185">Reference proteome</keyword>
<sequence>MVFTKRICPPERQKAVLGISIAPSFRTLSISNNDSPLEDFHILITLRIIYSKQPSKAITIRTNNSVFAPSGPADEYDTLSKGTVALSSSPDRHINLGRFISHTARPSSPPSRDLKERPGTHLLTIPAQGEFVVKHAVPLARIFKFEERLKPEDLVDEVWKFQLRDGFVGTSWWCWGDLEGELKEKRLSAWHEGLRAEIMPKPDVDNEAWVFGCNPIELIFEDRTEDSSFRFVA</sequence>
<organism evidence="1 2">
    <name type="scientific">Septoria linicola</name>
    <dbReference type="NCBI Taxonomy" id="215465"/>
    <lineage>
        <taxon>Eukaryota</taxon>
        <taxon>Fungi</taxon>
        <taxon>Dikarya</taxon>
        <taxon>Ascomycota</taxon>
        <taxon>Pezizomycotina</taxon>
        <taxon>Dothideomycetes</taxon>
        <taxon>Dothideomycetidae</taxon>
        <taxon>Mycosphaerellales</taxon>
        <taxon>Mycosphaerellaceae</taxon>
        <taxon>Septoria</taxon>
    </lineage>
</organism>